<accession>A0A9D1U3V9</accession>
<dbReference type="PROSITE" id="PS51704">
    <property type="entry name" value="GP_PDE"/>
    <property type="match status" value="1"/>
</dbReference>
<dbReference type="GO" id="GO:0008081">
    <property type="term" value="F:phosphoric diester hydrolase activity"/>
    <property type="evidence" value="ECO:0007669"/>
    <property type="project" value="InterPro"/>
</dbReference>
<feature type="transmembrane region" description="Helical" evidence="1">
    <location>
        <begin position="44"/>
        <end position="63"/>
    </location>
</feature>
<reference evidence="3" key="2">
    <citation type="submission" date="2021-04" db="EMBL/GenBank/DDBJ databases">
        <authorList>
            <person name="Gilroy R."/>
        </authorList>
    </citation>
    <scope>NUCLEOTIDE SEQUENCE</scope>
    <source>
        <strain evidence="3">CHK173-259</strain>
    </source>
</reference>
<dbReference type="CDD" id="cd08579">
    <property type="entry name" value="GDPD_memb_like"/>
    <property type="match status" value="1"/>
</dbReference>
<dbReference type="GO" id="GO:0006629">
    <property type="term" value="P:lipid metabolic process"/>
    <property type="evidence" value="ECO:0007669"/>
    <property type="project" value="InterPro"/>
</dbReference>
<proteinExistence type="predicted"/>
<feature type="transmembrane region" description="Helical" evidence="1">
    <location>
        <begin position="212"/>
        <end position="232"/>
    </location>
</feature>
<dbReference type="AlphaFoldDB" id="A0A9D1U3V9"/>
<dbReference type="PANTHER" id="PTHR46211:SF8">
    <property type="entry name" value="PHOSPHODIESTERASE"/>
    <property type="match status" value="1"/>
</dbReference>
<dbReference type="InterPro" id="IPR030395">
    <property type="entry name" value="GP_PDE_dom"/>
</dbReference>
<dbReference type="PANTHER" id="PTHR46211">
    <property type="entry name" value="GLYCEROPHOSPHORYL DIESTER PHOSPHODIESTERASE"/>
    <property type="match status" value="1"/>
</dbReference>
<evidence type="ECO:0000256" key="1">
    <source>
        <dbReference type="SAM" id="Phobius"/>
    </source>
</evidence>
<name>A0A9D1U3V9_9LACO</name>
<evidence type="ECO:0000313" key="3">
    <source>
        <dbReference type="EMBL" id="HIW71248.1"/>
    </source>
</evidence>
<dbReference type="InterPro" id="IPR017946">
    <property type="entry name" value="PLC-like_Pdiesterase_TIM-brl"/>
</dbReference>
<feature type="transmembrane region" description="Helical" evidence="1">
    <location>
        <begin position="20"/>
        <end position="38"/>
    </location>
</feature>
<feature type="domain" description="GP-PDE" evidence="2">
    <location>
        <begin position="281"/>
        <end position="510"/>
    </location>
</feature>
<feature type="transmembrane region" description="Helical" evidence="1">
    <location>
        <begin position="84"/>
        <end position="104"/>
    </location>
</feature>
<organism evidence="3 4">
    <name type="scientific">Candidatus Levilactobacillus faecigallinarum</name>
    <dbReference type="NCBI Taxonomy" id="2838638"/>
    <lineage>
        <taxon>Bacteria</taxon>
        <taxon>Bacillati</taxon>
        <taxon>Bacillota</taxon>
        <taxon>Bacilli</taxon>
        <taxon>Lactobacillales</taxon>
        <taxon>Lactobacillaceae</taxon>
        <taxon>Levilactobacillus</taxon>
    </lineage>
</organism>
<evidence type="ECO:0000313" key="4">
    <source>
        <dbReference type="Proteomes" id="UP000886822"/>
    </source>
</evidence>
<sequence>MQGKWQNWRRVWQRGLLGPGLLLTWSGVILALGGLRWLGTQPGWTWWSGLLVVVLIGLVGRLLRLLNEAFTGQTTGSLYWRDHGVATIGLMLMGLILALPWGLWGLSSRLLARLPLPALWVNWVGLNRRPVLGLVAIIYLFLLAWGVLWGPRHLKLTPVGRRGRPGQMLGAVIVQALLLLGWLLVSLAVIWLNRQLVPATPATLKMLTGGSMLLILLGYTGATMLGLITLAWSWCGRPRVVALPSRERPRWYWWVLGLCWLGVSGLVVSQAVHQPDRFGPTLLISHRGVDHERGVQNTLGALRTVHRERPAYVEMDLHETKDQHWVVLHDENLRQLAGRRQTPRQLTSRQLAGLTVHENGQSDRLVTWPEYLRVAEALKQPLLVELKTTPQDSPGMVRQFAEQYGARLSRDGSAVHSLDYRVVAQLRHRVPGLRVGYITPFNWVAPKSVPADFYSFQRLSVSDQFIAAAHQAHVPAYLWTPDSVDAMTRLWALGADGQITNELSRLRRVVNGKSQSAWWAVLMNFTLSYI</sequence>
<keyword evidence="1" id="KW-0472">Membrane</keyword>
<feature type="transmembrane region" description="Helical" evidence="1">
    <location>
        <begin position="252"/>
        <end position="272"/>
    </location>
</feature>
<gene>
    <name evidence="3" type="ORF">H9875_01345</name>
</gene>
<protein>
    <submittedName>
        <fullName evidence="3">Glycerophosphodiester phosphodiesterase</fullName>
    </submittedName>
</protein>
<keyword evidence="1" id="KW-1133">Transmembrane helix</keyword>
<keyword evidence="1" id="KW-0812">Transmembrane</keyword>
<dbReference type="Pfam" id="PF03009">
    <property type="entry name" value="GDPD"/>
    <property type="match status" value="1"/>
</dbReference>
<dbReference type="Gene3D" id="3.20.20.190">
    <property type="entry name" value="Phosphatidylinositol (PI) phosphodiesterase"/>
    <property type="match status" value="1"/>
</dbReference>
<dbReference type="Proteomes" id="UP000886822">
    <property type="component" value="Unassembled WGS sequence"/>
</dbReference>
<feature type="transmembrane region" description="Helical" evidence="1">
    <location>
        <begin position="131"/>
        <end position="149"/>
    </location>
</feature>
<feature type="transmembrane region" description="Helical" evidence="1">
    <location>
        <begin position="169"/>
        <end position="192"/>
    </location>
</feature>
<reference evidence="3" key="1">
    <citation type="journal article" date="2021" name="PeerJ">
        <title>Extensive microbial diversity within the chicken gut microbiome revealed by metagenomics and culture.</title>
        <authorList>
            <person name="Gilroy R."/>
            <person name="Ravi A."/>
            <person name="Getino M."/>
            <person name="Pursley I."/>
            <person name="Horton D.L."/>
            <person name="Alikhan N.F."/>
            <person name="Baker D."/>
            <person name="Gharbi K."/>
            <person name="Hall N."/>
            <person name="Watson M."/>
            <person name="Adriaenssens E.M."/>
            <person name="Foster-Nyarko E."/>
            <person name="Jarju S."/>
            <person name="Secka A."/>
            <person name="Antonio M."/>
            <person name="Oren A."/>
            <person name="Chaudhuri R.R."/>
            <person name="La Ragione R."/>
            <person name="Hildebrand F."/>
            <person name="Pallen M.J."/>
        </authorList>
    </citation>
    <scope>NUCLEOTIDE SEQUENCE</scope>
    <source>
        <strain evidence="3">CHK173-259</strain>
    </source>
</reference>
<evidence type="ECO:0000259" key="2">
    <source>
        <dbReference type="PROSITE" id="PS51704"/>
    </source>
</evidence>
<comment type="caution">
    <text evidence="3">The sequence shown here is derived from an EMBL/GenBank/DDBJ whole genome shotgun (WGS) entry which is preliminary data.</text>
</comment>
<dbReference type="EMBL" id="DXGJ01000013">
    <property type="protein sequence ID" value="HIW71248.1"/>
    <property type="molecule type" value="Genomic_DNA"/>
</dbReference>
<dbReference type="SUPFAM" id="SSF51695">
    <property type="entry name" value="PLC-like phosphodiesterases"/>
    <property type="match status" value="1"/>
</dbReference>